<sequence length="83" mass="9214">MSEAKQPTFEENLTSLEEIVTHLEQGNVPLEEALDQFQTGVKLSKQLQETLDSAEKTLATIMDDQGKEEAFEVSNEGDVDDAE</sequence>
<name>A0A2V1N0Y8_9LACO</name>
<dbReference type="PIRSF" id="PIRSF006488">
    <property type="entry name" value="Exonuc_VII_S"/>
    <property type="match status" value="1"/>
</dbReference>
<dbReference type="AlphaFoldDB" id="A0A2V1N0Y8"/>
<dbReference type="GO" id="GO:0009318">
    <property type="term" value="C:exodeoxyribonuclease VII complex"/>
    <property type="evidence" value="ECO:0007669"/>
    <property type="project" value="UniProtKB-UniRule"/>
</dbReference>
<dbReference type="InterPro" id="IPR037004">
    <property type="entry name" value="Exonuc_VII_ssu_sf"/>
</dbReference>
<dbReference type="Gene3D" id="1.10.287.1040">
    <property type="entry name" value="Exonuclease VII, small subunit"/>
    <property type="match status" value="1"/>
</dbReference>
<dbReference type="PANTHER" id="PTHR34137:SF1">
    <property type="entry name" value="EXODEOXYRIBONUCLEASE 7 SMALL SUBUNIT"/>
    <property type="match status" value="1"/>
</dbReference>
<comment type="catalytic activity">
    <reaction evidence="6">
        <text>Exonucleolytic cleavage in either 5'- to 3'- or 3'- to 5'-direction to yield nucleoside 5'-phosphates.</text>
        <dbReference type="EC" id="3.1.11.6"/>
    </reaction>
</comment>
<dbReference type="SUPFAM" id="SSF116842">
    <property type="entry name" value="XseB-like"/>
    <property type="match status" value="1"/>
</dbReference>
<dbReference type="EC" id="3.1.11.6" evidence="6"/>
<evidence type="ECO:0000313" key="7">
    <source>
        <dbReference type="EMBL" id="PWG00929.1"/>
    </source>
</evidence>
<dbReference type="Proteomes" id="UP000245080">
    <property type="component" value="Unassembled WGS sequence"/>
</dbReference>
<evidence type="ECO:0000256" key="2">
    <source>
        <dbReference type="ARBA" id="ARBA00022490"/>
    </source>
</evidence>
<reference evidence="7 8" key="1">
    <citation type="journal article" date="2018" name="Int. J. Syst. Evol. Microbiol.">
        <title>Lactobacillus bambusae sp. nov., isolated from a traditional fermented Ma-bamboo shoots of Taiwan.</title>
        <authorList>
            <person name="Wang L.-T."/>
        </authorList>
    </citation>
    <scope>NUCLEOTIDE SEQUENCE [LARGE SCALE GENOMIC DNA]</scope>
    <source>
        <strain evidence="7 8">BS-W1</strain>
    </source>
</reference>
<keyword evidence="2 6" id="KW-0963">Cytoplasm</keyword>
<accession>A0A2V1N0Y8</accession>
<dbReference type="InterPro" id="IPR003761">
    <property type="entry name" value="Exonuc_VII_S"/>
</dbReference>
<dbReference type="EMBL" id="QCXQ01000001">
    <property type="protein sequence ID" value="PWG00929.1"/>
    <property type="molecule type" value="Genomic_DNA"/>
</dbReference>
<comment type="subunit">
    <text evidence="6">Heterooligomer composed of large and small subunits.</text>
</comment>
<evidence type="ECO:0000256" key="4">
    <source>
        <dbReference type="ARBA" id="ARBA00022801"/>
    </source>
</evidence>
<evidence type="ECO:0000256" key="5">
    <source>
        <dbReference type="ARBA" id="ARBA00022839"/>
    </source>
</evidence>
<dbReference type="GO" id="GO:0006308">
    <property type="term" value="P:DNA catabolic process"/>
    <property type="evidence" value="ECO:0007669"/>
    <property type="project" value="UniProtKB-UniRule"/>
</dbReference>
<comment type="caution">
    <text evidence="7">The sequence shown here is derived from an EMBL/GenBank/DDBJ whole genome shotgun (WGS) entry which is preliminary data.</text>
</comment>
<keyword evidence="3 6" id="KW-0540">Nuclease</keyword>
<evidence type="ECO:0000256" key="3">
    <source>
        <dbReference type="ARBA" id="ARBA00022722"/>
    </source>
</evidence>
<comment type="subcellular location">
    <subcellularLocation>
        <location evidence="6">Cytoplasm</location>
    </subcellularLocation>
</comment>
<dbReference type="NCBIfam" id="NF002138">
    <property type="entry name" value="PRK00977.1-2"/>
    <property type="match status" value="1"/>
</dbReference>
<dbReference type="NCBIfam" id="TIGR01280">
    <property type="entry name" value="xseB"/>
    <property type="match status" value="1"/>
</dbReference>
<evidence type="ECO:0000313" key="8">
    <source>
        <dbReference type="Proteomes" id="UP000245080"/>
    </source>
</evidence>
<protein>
    <recommendedName>
        <fullName evidence="6">Exodeoxyribonuclease 7 small subunit</fullName>
        <ecNumber evidence="6">3.1.11.6</ecNumber>
    </recommendedName>
    <alternativeName>
        <fullName evidence="6">Exodeoxyribonuclease VII small subunit</fullName>
        <shortName evidence="6">Exonuclease VII small subunit</shortName>
    </alternativeName>
</protein>
<gene>
    <name evidence="6" type="primary">xseB</name>
    <name evidence="7" type="ORF">DCM90_01770</name>
</gene>
<dbReference type="PANTHER" id="PTHR34137">
    <property type="entry name" value="EXODEOXYRIBONUCLEASE 7 SMALL SUBUNIT"/>
    <property type="match status" value="1"/>
</dbReference>
<dbReference type="OrthoDB" id="9798666at2"/>
<evidence type="ECO:0000256" key="6">
    <source>
        <dbReference type="HAMAP-Rule" id="MF_00337"/>
    </source>
</evidence>
<dbReference type="RefSeq" id="WP_109249642.1">
    <property type="nucleotide sequence ID" value="NZ_QCXQ01000001.1"/>
</dbReference>
<dbReference type="GO" id="GO:0008855">
    <property type="term" value="F:exodeoxyribonuclease VII activity"/>
    <property type="evidence" value="ECO:0007669"/>
    <property type="project" value="UniProtKB-UniRule"/>
</dbReference>
<dbReference type="GO" id="GO:0005829">
    <property type="term" value="C:cytosol"/>
    <property type="evidence" value="ECO:0007669"/>
    <property type="project" value="TreeGrafter"/>
</dbReference>
<keyword evidence="8" id="KW-1185">Reference proteome</keyword>
<keyword evidence="4 6" id="KW-0378">Hydrolase</keyword>
<dbReference type="Pfam" id="PF02609">
    <property type="entry name" value="Exonuc_VII_S"/>
    <property type="match status" value="1"/>
</dbReference>
<comment type="similarity">
    <text evidence="1 6">Belongs to the XseB family.</text>
</comment>
<proteinExistence type="inferred from homology"/>
<organism evidence="7 8">
    <name type="scientific">Levilactobacillus bambusae</name>
    <dbReference type="NCBI Taxonomy" id="2024736"/>
    <lineage>
        <taxon>Bacteria</taxon>
        <taxon>Bacillati</taxon>
        <taxon>Bacillota</taxon>
        <taxon>Bacilli</taxon>
        <taxon>Lactobacillales</taxon>
        <taxon>Lactobacillaceae</taxon>
        <taxon>Levilactobacillus</taxon>
    </lineage>
</organism>
<keyword evidence="5 6" id="KW-0269">Exonuclease</keyword>
<dbReference type="HAMAP" id="MF_00337">
    <property type="entry name" value="Exonuc_7_S"/>
    <property type="match status" value="1"/>
</dbReference>
<comment type="function">
    <text evidence="6">Bidirectionally degrades single-stranded DNA into large acid-insoluble oligonucleotides, which are then degraded further into small acid-soluble oligonucleotides.</text>
</comment>
<evidence type="ECO:0000256" key="1">
    <source>
        <dbReference type="ARBA" id="ARBA00009998"/>
    </source>
</evidence>